<organism evidence="1 2">
    <name type="scientific">Alteromonas alba</name>
    <dbReference type="NCBI Taxonomy" id="2079529"/>
    <lineage>
        <taxon>Bacteria</taxon>
        <taxon>Pseudomonadati</taxon>
        <taxon>Pseudomonadota</taxon>
        <taxon>Gammaproteobacteria</taxon>
        <taxon>Alteromonadales</taxon>
        <taxon>Alteromonadaceae</taxon>
        <taxon>Alteromonas/Salinimonas group</taxon>
        <taxon>Alteromonas</taxon>
    </lineage>
</organism>
<sequence>MSDLDHRVGVSEANLVVRHLKLTGITDGNLLAIVAEIDGTFGIDAVSFEEAKNTLHIGYDATHCNLDGIETIIRAHGADISDDFWTKMKEGYYQFVDENIRENAKHKPWSCHRVPPGQSNRKK</sequence>
<accession>A0A2S9V907</accession>
<dbReference type="OrthoDB" id="5822659at2"/>
<gene>
    <name evidence="1" type="ORF">C6Y40_14665</name>
</gene>
<comment type="caution">
    <text evidence="1">The sequence shown here is derived from an EMBL/GenBank/DDBJ whole genome shotgun (WGS) entry which is preliminary data.</text>
</comment>
<name>A0A2S9V907_9ALTE</name>
<dbReference type="Proteomes" id="UP000238949">
    <property type="component" value="Unassembled WGS sequence"/>
</dbReference>
<reference evidence="2" key="1">
    <citation type="journal article" date="2020" name="Int. J. Syst. Evol. Microbiol.">
        <title>Alteromonas alba sp. nov., a marine bacterium isolated from the seawater of the West Pacific Ocean.</title>
        <authorList>
            <person name="Sun C."/>
            <person name="Wu Y.-H."/>
            <person name="Xamxidin M."/>
            <person name="Cheng H."/>
            <person name="Xu X.-W."/>
        </authorList>
    </citation>
    <scope>NUCLEOTIDE SEQUENCE [LARGE SCALE GENOMIC DNA]</scope>
    <source>
        <strain evidence="2">190</strain>
    </source>
</reference>
<evidence type="ECO:0008006" key="3">
    <source>
        <dbReference type="Google" id="ProtNLM"/>
    </source>
</evidence>
<keyword evidence="2" id="KW-1185">Reference proteome</keyword>
<dbReference type="RefSeq" id="WP_013755265.1">
    <property type="nucleotide sequence ID" value="NZ_PVNP01000160.1"/>
</dbReference>
<proteinExistence type="predicted"/>
<evidence type="ECO:0000313" key="2">
    <source>
        <dbReference type="Proteomes" id="UP000238949"/>
    </source>
</evidence>
<dbReference type="EMBL" id="PVNP01000160">
    <property type="protein sequence ID" value="PRO72795.1"/>
    <property type="molecule type" value="Genomic_DNA"/>
</dbReference>
<evidence type="ECO:0000313" key="1">
    <source>
        <dbReference type="EMBL" id="PRO72795.1"/>
    </source>
</evidence>
<dbReference type="AlphaFoldDB" id="A0A2S9V907"/>
<protein>
    <recommendedName>
        <fullName evidence="3">Cation transporter</fullName>
    </recommendedName>
</protein>